<dbReference type="GO" id="GO:0031415">
    <property type="term" value="C:NatA complex"/>
    <property type="evidence" value="ECO:0007669"/>
    <property type="project" value="InterPro"/>
</dbReference>
<evidence type="ECO:0000256" key="10">
    <source>
        <dbReference type="ARBA" id="ARBA00049434"/>
    </source>
</evidence>
<dbReference type="GO" id="GO:1990189">
    <property type="term" value="F:protein N-terminal-serine acetyltransferase activity"/>
    <property type="evidence" value="ECO:0007669"/>
    <property type="project" value="TreeGrafter"/>
</dbReference>
<evidence type="ECO:0000256" key="6">
    <source>
        <dbReference type="ARBA" id="ARBA00047805"/>
    </source>
</evidence>
<comment type="catalytic activity">
    <reaction evidence="5">
        <text>N-terminal L-seryl-[protein] + acetyl-CoA = N-terminal N(alpha)-acetyl-L-seryl-[protein] + CoA + H(+)</text>
        <dbReference type="Rhea" id="RHEA:50504"/>
        <dbReference type="Rhea" id="RHEA-COMP:12703"/>
        <dbReference type="Rhea" id="RHEA-COMP:12704"/>
        <dbReference type="ChEBI" id="CHEBI:15378"/>
        <dbReference type="ChEBI" id="CHEBI:57287"/>
        <dbReference type="ChEBI" id="CHEBI:57288"/>
        <dbReference type="ChEBI" id="CHEBI:64738"/>
        <dbReference type="ChEBI" id="CHEBI:83690"/>
        <dbReference type="EC" id="2.3.1.255"/>
    </reaction>
</comment>
<dbReference type="InterPro" id="IPR000182">
    <property type="entry name" value="GNAT_dom"/>
</dbReference>
<organism evidence="13 14">
    <name type="scientific">Ramazzottius varieornatus</name>
    <name type="common">Water bear</name>
    <name type="synonym">Tardigrade</name>
    <dbReference type="NCBI Taxonomy" id="947166"/>
    <lineage>
        <taxon>Eukaryota</taxon>
        <taxon>Metazoa</taxon>
        <taxon>Ecdysozoa</taxon>
        <taxon>Tardigrada</taxon>
        <taxon>Eutardigrada</taxon>
        <taxon>Parachela</taxon>
        <taxon>Hypsibioidea</taxon>
        <taxon>Ramazzottiidae</taxon>
        <taxon>Ramazzottius</taxon>
    </lineage>
</organism>
<dbReference type="STRING" id="947166.A0A1D1UC15"/>
<evidence type="ECO:0000256" key="8">
    <source>
        <dbReference type="ARBA" id="ARBA00048236"/>
    </source>
</evidence>
<evidence type="ECO:0000256" key="2">
    <source>
        <dbReference type="ARBA" id="ARBA00023315"/>
    </source>
</evidence>
<comment type="catalytic activity">
    <reaction evidence="10">
        <text>N-terminal L-threonyl-[protein] + acetyl-CoA = N-terminal N(alpha)-acetyl-L-threonyl-[protein] + CoA + H(+)</text>
        <dbReference type="Rhea" id="RHEA:50516"/>
        <dbReference type="Rhea" id="RHEA-COMP:12709"/>
        <dbReference type="Rhea" id="RHEA-COMP:12710"/>
        <dbReference type="ChEBI" id="CHEBI:15378"/>
        <dbReference type="ChEBI" id="CHEBI:57287"/>
        <dbReference type="ChEBI" id="CHEBI:57288"/>
        <dbReference type="ChEBI" id="CHEBI:64739"/>
        <dbReference type="ChEBI" id="CHEBI:133375"/>
        <dbReference type="EC" id="2.3.1.255"/>
    </reaction>
</comment>
<dbReference type="InterPro" id="IPR016181">
    <property type="entry name" value="Acyl_CoA_acyltransferase"/>
</dbReference>
<dbReference type="OrthoDB" id="25586at2759"/>
<dbReference type="SUPFAM" id="SSF55729">
    <property type="entry name" value="Acyl-CoA N-acyltransferases (Nat)"/>
    <property type="match status" value="1"/>
</dbReference>
<evidence type="ECO:0000256" key="4">
    <source>
        <dbReference type="ARBA" id="ARBA00026110"/>
    </source>
</evidence>
<evidence type="ECO:0000256" key="3">
    <source>
        <dbReference type="ARBA" id="ARBA00025786"/>
    </source>
</evidence>
<keyword evidence="2" id="KW-0012">Acyltransferase</keyword>
<evidence type="ECO:0000313" key="14">
    <source>
        <dbReference type="Proteomes" id="UP000186922"/>
    </source>
</evidence>
<dbReference type="EC" id="2.3.1.255" evidence="4"/>
<dbReference type="FunFam" id="3.40.630.30:FF:000101">
    <property type="entry name" value="N-alpha-acetyltransferase 10"/>
    <property type="match status" value="1"/>
</dbReference>
<feature type="domain" description="N-acetyltransferase" evidence="12">
    <location>
        <begin position="1"/>
        <end position="151"/>
    </location>
</feature>
<feature type="compositionally biased region" description="Basic and acidic residues" evidence="11">
    <location>
        <begin position="209"/>
        <end position="230"/>
    </location>
</feature>
<dbReference type="GO" id="GO:1990190">
    <property type="term" value="F:protein-N-terminal-glutamate acetyltransferase activity"/>
    <property type="evidence" value="ECO:0007669"/>
    <property type="project" value="TreeGrafter"/>
</dbReference>
<dbReference type="Gene3D" id="3.40.630.30">
    <property type="match status" value="1"/>
</dbReference>
<comment type="catalytic activity">
    <reaction evidence="7">
        <text>N-terminal glycyl-[protein] + acetyl-CoA = N-terminal N(alpha)-acetylglycyl-[protein] + CoA + H(+)</text>
        <dbReference type="Rhea" id="RHEA:50496"/>
        <dbReference type="Rhea" id="RHEA-COMP:12666"/>
        <dbReference type="Rhea" id="RHEA-COMP:12700"/>
        <dbReference type="ChEBI" id="CHEBI:15378"/>
        <dbReference type="ChEBI" id="CHEBI:57287"/>
        <dbReference type="ChEBI" id="CHEBI:57288"/>
        <dbReference type="ChEBI" id="CHEBI:64723"/>
        <dbReference type="ChEBI" id="CHEBI:133369"/>
        <dbReference type="EC" id="2.3.1.255"/>
    </reaction>
</comment>
<proteinExistence type="inferred from homology"/>
<evidence type="ECO:0000259" key="12">
    <source>
        <dbReference type="PROSITE" id="PS51186"/>
    </source>
</evidence>
<protein>
    <recommendedName>
        <fullName evidence="4">N-terminal amino-acid N(alpha)-acetyltransferase NatA</fullName>
        <ecNumber evidence="4">2.3.1.255</ecNumber>
    </recommendedName>
</protein>
<comment type="similarity">
    <text evidence="3">Belongs to the acetyltransferase family. ARD1 subfamily.</text>
</comment>
<dbReference type="Proteomes" id="UP000186922">
    <property type="component" value="Unassembled WGS sequence"/>
</dbReference>
<comment type="catalytic activity">
    <reaction evidence="6">
        <text>N-terminal L-valyl-[protein] + acetyl-CoA = N-terminal N(alpha)-acetyl-L-valyl-[protein] + CoA + H(+)</text>
        <dbReference type="Rhea" id="RHEA:50508"/>
        <dbReference type="Rhea" id="RHEA-COMP:12705"/>
        <dbReference type="Rhea" id="RHEA-COMP:12706"/>
        <dbReference type="ChEBI" id="CHEBI:15378"/>
        <dbReference type="ChEBI" id="CHEBI:57287"/>
        <dbReference type="ChEBI" id="CHEBI:57288"/>
        <dbReference type="ChEBI" id="CHEBI:64741"/>
        <dbReference type="ChEBI" id="CHEBI:133371"/>
        <dbReference type="EC" id="2.3.1.255"/>
    </reaction>
</comment>
<keyword evidence="14" id="KW-1185">Reference proteome</keyword>
<accession>A0A1D1UC15</accession>
<evidence type="ECO:0000256" key="5">
    <source>
        <dbReference type="ARBA" id="ARBA00047491"/>
    </source>
</evidence>
<name>A0A1D1UC15_RAMVA</name>
<comment type="catalytic activity">
    <reaction evidence="9">
        <text>N-terminal L-cysteinyl-[protein] + acetyl-CoA = N-terminal N(alpha)-acetyl-L-cysteinyl-[protein] + CoA + H(+)</text>
        <dbReference type="Rhea" id="RHEA:50512"/>
        <dbReference type="Rhea" id="RHEA-COMP:12707"/>
        <dbReference type="Rhea" id="RHEA-COMP:12708"/>
        <dbReference type="ChEBI" id="CHEBI:15378"/>
        <dbReference type="ChEBI" id="CHEBI:57287"/>
        <dbReference type="ChEBI" id="CHEBI:57288"/>
        <dbReference type="ChEBI" id="CHEBI:65250"/>
        <dbReference type="ChEBI" id="CHEBI:133372"/>
        <dbReference type="EC" id="2.3.1.255"/>
    </reaction>
</comment>
<sequence>MNIRCAKVSDLMNMQHCNLLCLPENYQLKYYMYHGLSWPQLSYIAEDDNQRIVGYVLAKMEEDDDEPHGHITSLAVQREYRRLGLAQKLMNQTARAMVEVHNCKYVSLHVRVSNRAAYHLYSVVLQFRTTETEPKYYADGEDAYAMRRDLVDWARQYGYKPPHPEKFFAVEKKGRRQGKEKEPSGPPAVEAARTAMENLSVNAVASSENAKETGDQAVESTEKEVVKDDSAVNSDGQTATKKKNRRKK</sequence>
<comment type="caution">
    <text evidence="13">The sequence shown here is derived from an EMBL/GenBank/DDBJ whole genome shotgun (WGS) entry which is preliminary data.</text>
</comment>
<evidence type="ECO:0000256" key="11">
    <source>
        <dbReference type="SAM" id="MobiDB-lite"/>
    </source>
</evidence>
<dbReference type="InterPro" id="IPR045047">
    <property type="entry name" value="Ard1-like"/>
</dbReference>
<evidence type="ECO:0000256" key="9">
    <source>
        <dbReference type="ARBA" id="ARBA00049266"/>
    </source>
</evidence>
<evidence type="ECO:0000256" key="7">
    <source>
        <dbReference type="ARBA" id="ARBA00047954"/>
    </source>
</evidence>
<evidence type="ECO:0000256" key="1">
    <source>
        <dbReference type="ARBA" id="ARBA00022679"/>
    </source>
</evidence>
<keyword evidence="1" id="KW-0808">Transferase</keyword>
<reference evidence="13 14" key="1">
    <citation type="journal article" date="2016" name="Nat. Commun.">
        <title>Extremotolerant tardigrade genome and improved radiotolerance of human cultured cells by tardigrade-unique protein.</title>
        <authorList>
            <person name="Hashimoto T."/>
            <person name="Horikawa D.D."/>
            <person name="Saito Y."/>
            <person name="Kuwahara H."/>
            <person name="Kozuka-Hata H."/>
            <person name="Shin-I T."/>
            <person name="Minakuchi Y."/>
            <person name="Ohishi K."/>
            <person name="Motoyama A."/>
            <person name="Aizu T."/>
            <person name="Enomoto A."/>
            <person name="Kondo K."/>
            <person name="Tanaka S."/>
            <person name="Hara Y."/>
            <person name="Koshikawa S."/>
            <person name="Sagara H."/>
            <person name="Miura T."/>
            <person name="Yokobori S."/>
            <person name="Miyagawa K."/>
            <person name="Suzuki Y."/>
            <person name="Kubo T."/>
            <person name="Oyama M."/>
            <person name="Kohara Y."/>
            <person name="Fujiyama A."/>
            <person name="Arakawa K."/>
            <person name="Katayama T."/>
            <person name="Toyoda A."/>
            <person name="Kunieda T."/>
        </authorList>
    </citation>
    <scope>NUCLEOTIDE SEQUENCE [LARGE SCALE GENOMIC DNA]</scope>
    <source>
        <strain evidence="13 14">YOKOZUNA-1</strain>
    </source>
</reference>
<dbReference type="PANTHER" id="PTHR23091:SF4">
    <property type="entry name" value="N-TERMINAL AMINO-ACID N(ALPHA)-ACETYLTRANSFERASE NATA"/>
    <property type="match status" value="1"/>
</dbReference>
<dbReference type="EMBL" id="BDGG01000001">
    <property type="protein sequence ID" value="GAU87364.1"/>
    <property type="molecule type" value="Genomic_DNA"/>
</dbReference>
<dbReference type="PANTHER" id="PTHR23091">
    <property type="entry name" value="N-TERMINAL ACETYLTRANSFERASE"/>
    <property type="match status" value="1"/>
</dbReference>
<dbReference type="Pfam" id="PF00583">
    <property type="entry name" value="Acetyltransf_1"/>
    <property type="match status" value="1"/>
</dbReference>
<dbReference type="PROSITE" id="PS51186">
    <property type="entry name" value="GNAT"/>
    <property type="match status" value="1"/>
</dbReference>
<dbReference type="CDD" id="cd04301">
    <property type="entry name" value="NAT_SF"/>
    <property type="match status" value="1"/>
</dbReference>
<gene>
    <name evidence="13" type="primary">RvY_00230-1</name>
    <name evidence="13" type="synonym">RvY_00230.1</name>
    <name evidence="13" type="ORF">RvY_00230</name>
</gene>
<feature type="region of interest" description="Disordered" evidence="11">
    <location>
        <begin position="203"/>
        <end position="248"/>
    </location>
</feature>
<dbReference type="AlphaFoldDB" id="A0A1D1UC15"/>
<evidence type="ECO:0000313" key="13">
    <source>
        <dbReference type="EMBL" id="GAU87364.1"/>
    </source>
</evidence>
<comment type="catalytic activity">
    <reaction evidence="8">
        <text>N-terminal L-alanyl-[protein] + acetyl-CoA = N-terminal N(alpha)-acetyl-L-alanyl-[protein] + CoA + H(+)</text>
        <dbReference type="Rhea" id="RHEA:50500"/>
        <dbReference type="Rhea" id="RHEA-COMP:12701"/>
        <dbReference type="Rhea" id="RHEA-COMP:12702"/>
        <dbReference type="ChEBI" id="CHEBI:15378"/>
        <dbReference type="ChEBI" id="CHEBI:57287"/>
        <dbReference type="ChEBI" id="CHEBI:57288"/>
        <dbReference type="ChEBI" id="CHEBI:64718"/>
        <dbReference type="ChEBI" id="CHEBI:83683"/>
        <dbReference type="EC" id="2.3.1.255"/>
    </reaction>
</comment>